<gene>
    <name evidence="1" type="ORF">FBU59_000523</name>
</gene>
<comment type="caution">
    <text evidence="1">The sequence shown here is derived from an EMBL/GenBank/DDBJ whole genome shotgun (WGS) entry which is preliminary data.</text>
</comment>
<evidence type="ECO:0000313" key="1">
    <source>
        <dbReference type="EMBL" id="KAJ1950771.1"/>
    </source>
</evidence>
<proteinExistence type="predicted"/>
<sequence length="402" mass="42428">MSSRTIKVAIVGGSYAGAAAIKSLGDVAKKSYPNLHITVIDRSTHFYHCIGTPRAVVQPEFAKLLVHPISNAVQNAEVDPKHPKHRFVHAKVDSVNSNNTLSLSDGSTVSFDYLVLATGSSAMKMIKADQSTGEETLHDLSKFSKAIKKAESILIIGGGAVGVETAGEIASAYPNKNITLVNSQDRLLPDNFSRKLSAKAVSGLESSGVNVVLNEKIIIPGGFVFDGQLKTTVLTGSSGATYKSDIQIMATGVRPQADCLVGLEAASGTVLRDKSGAVKVRDTMQLDSDKFPNIFVPGDANNLAPQNKYSFKAQAQGSVAAANIAAMIKDGWDMNKSNISTVVAKKYSDPINAIMVPISGTAGVAQMSSFVLPNFVANFMIRSTKGKDFFAAKAAEVYPATA</sequence>
<organism evidence="1 2">
    <name type="scientific">Linderina macrospora</name>
    <dbReference type="NCBI Taxonomy" id="4868"/>
    <lineage>
        <taxon>Eukaryota</taxon>
        <taxon>Fungi</taxon>
        <taxon>Fungi incertae sedis</taxon>
        <taxon>Zoopagomycota</taxon>
        <taxon>Kickxellomycotina</taxon>
        <taxon>Kickxellomycetes</taxon>
        <taxon>Kickxellales</taxon>
        <taxon>Kickxellaceae</taxon>
        <taxon>Linderina</taxon>
    </lineage>
</organism>
<protein>
    <submittedName>
        <fullName evidence="1">Uncharacterized protein</fullName>
    </submittedName>
</protein>
<name>A0ACC1JGF1_9FUNG</name>
<dbReference type="EMBL" id="JANBPW010000126">
    <property type="protein sequence ID" value="KAJ1950771.1"/>
    <property type="molecule type" value="Genomic_DNA"/>
</dbReference>
<keyword evidence="2" id="KW-1185">Reference proteome</keyword>
<dbReference type="Proteomes" id="UP001150603">
    <property type="component" value="Unassembled WGS sequence"/>
</dbReference>
<accession>A0ACC1JGF1</accession>
<reference evidence="1" key="1">
    <citation type="submission" date="2022-07" db="EMBL/GenBank/DDBJ databases">
        <title>Phylogenomic reconstructions and comparative analyses of Kickxellomycotina fungi.</title>
        <authorList>
            <person name="Reynolds N.K."/>
            <person name="Stajich J.E."/>
            <person name="Barry K."/>
            <person name="Grigoriev I.V."/>
            <person name="Crous P."/>
            <person name="Smith M.E."/>
        </authorList>
    </citation>
    <scope>NUCLEOTIDE SEQUENCE</scope>
    <source>
        <strain evidence="1">NRRL 5244</strain>
    </source>
</reference>
<evidence type="ECO:0000313" key="2">
    <source>
        <dbReference type="Proteomes" id="UP001150603"/>
    </source>
</evidence>